<dbReference type="PANTHER" id="PTHR31252:SF11">
    <property type="entry name" value="DUF4419 DOMAIN-CONTAINING PROTEIN"/>
    <property type="match status" value="1"/>
</dbReference>
<organism evidence="1 2">
    <name type="scientific">Pedobacter miscanthi</name>
    <dbReference type="NCBI Taxonomy" id="2259170"/>
    <lineage>
        <taxon>Bacteria</taxon>
        <taxon>Pseudomonadati</taxon>
        <taxon>Bacteroidota</taxon>
        <taxon>Sphingobacteriia</taxon>
        <taxon>Sphingobacteriales</taxon>
        <taxon>Sphingobacteriaceae</taxon>
        <taxon>Pedobacter</taxon>
    </lineage>
</organism>
<dbReference type="Pfam" id="PF14388">
    <property type="entry name" value="DUF4419"/>
    <property type="match status" value="1"/>
</dbReference>
<proteinExistence type="predicted"/>
<dbReference type="Proteomes" id="UP000252081">
    <property type="component" value="Unassembled WGS sequence"/>
</dbReference>
<sequence length="468" mass="53891">MIYGNRLIRHLFYKPFLKNSFMKKNILLLILIFISTKTFCQNATIVEIETLSKPAKLIKVVPSNEILKVLTADVEKNVENLPDSLVSYGEHPFLTGILNSYIDHRPFVISPDIFWLLISQGFARHITQNAEELRSKMVNFEGRKTLAVISDNIQIGNPKSDWASIFPQFNEQVNDYTGKKLVKVLTSDFSTTTPTSKIVSQVTIMETVKSYFEFKVFFIGCGIPRVTIEGTIQDWKKLLEKTKYLSQYKLEWWTNELIPIIEEIIAAKKGKVNKDFWMNMVKYHTEKKYGTITSIDGWIVKFFPYTKEGNKTGLKPITNVNNLASEIVKVPFVLQDDVNHTYNNMEIWAGFIGLSQNNKDFTMKPEMSWAIINKNSTLSETAAFDNKTKADDLSMSNITEIPKALFRLKSIGTLRIKFTKNIVIPDELSKIDIRRLELTGAITETEKQRVIKLFPNNWLIINDKMIER</sequence>
<accession>A0A366LAP6</accession>
<dbReference type="AlphaFoldDB" id="A0A366LAP6"/>
<comment type="caution">
    <text evidence="1">The sequence shown here is derived from an EMBL/GenBank/DDBJ whole genome shotgun (WGS) entry which is preliminary data.</text>
</comment>
<dbReference type="InterPro" id="IPR025533">
    <property type="entry name" value="DUF4419"/>
</dbReference>
<protein>
    <recommendedName>
        <fullName evidence="3">DUF4419 domain-containing protein</fullName>
    </recommendedName>
</protein>
<name>A0A366LAP6_9SPHI</name>
<gene>
    <name evidence="1" type="ORF">DRW42_03975</name>
</gene>
<dbReference type="EMBL" id="QNQU01000003">
    <property type="protein sequence ID" value="RBQ10202.1"/>
    <property type="molecule type" value="Genomic_DNA"/>
</dbReference>
<evidence type="ECO:0008006" key="3">
    <source>
        <dbReference type="Google" id="ProtNLM"/>
    </source>
</evidence>
<keyword evidence="2" id="KW-1185">Reference proteome</keyword>
<dbReference type="PANTHER" id="PTHR31252">
    <property type="entry name" value="DUF4419 DOMAIN-CONTAINING PROTEIN"/>
    <property type="match status" value="1"/>
</dbReference>
<evidence type="ECO:0000313" key="1">
    <source>
        <dbReference type="EMBL" id="RBQ10202.1"/>
    </source>
</evidence>
<reference evidence="1 2" key="1">
    <citation type="submission" date="2018-07" db="EMBL/GenBank/DDBJ databases">
        <title>A draft genome of a endophytic bacteria, a new species of Pedobacter.</title>
        <authorList>
            <person name="Zhang Z.D."/>
            <person name="Chen Z.J."/>
        </authorList>
    </citation>
    <scope>NUCLEOTIDE SEQUENCE [LARGE SCALE GENOMIC DNA]</scope>
    <source>
        <strain evidence="1 2">RS10</strain>
    </source>
</reference>
<evidence type="ECO:0000313" key="2">
    <source>
        <dbReference type="Proteomes" id="UP000252081"/>
    </source>
</evidence>